<keyword evidence="8" id="KW-0969">Cilium</keyword>
<dbReference type="PROSITE" id="PS00588">
    <property type="entry name" value="FLAGELLA_BB_ROD"/>
    <property type="match status" value="1"/>
</dbReference>
<dbReference type="NCBIfam" id="TIGR01396">
    <property type="entry name" value="FlgB"/>
    <property type="match status" value="1"/>
</dbReference>
<evidence type="ECO:0000259" key="7">
    <source>
        <dbReference type="Pfam" id="PF00460"/>
    </source>
</evidence>
<protein>
    <recommendedName>
        <fullName evidence="3 6">Flagellar basal body rod protein FlgB</fullName>
    </recommendedName>
</protein>
<name>A0A2T5MDH9_9GAMM</name>
<dbReference type="EMBL" id="QANS01000005">
    <property type="protein sequence ID" value="PTU30607.1"/>
    <property type="molecule type" value="Genomic_DNA"/>
</dbReference>
<feature type="domain" description="Flagellar basal body rod protein N-terminal" evidence="7">
    <location>
        <begin position="10"/>
        <end position="38"/>
    </location>
</feature>
<proteinExistence type="inferred from homology"/>
<keyword evidence="8" id="KW-0282">Flagellum</keyword>
<evidence type="ECO:0000256" key="2">
    <source>
        <dbReference type="ARBA" id="ARBA00009677"/>
    </source>
</evidence>
<dbReference type="AlphaFoldDB" id="A0A2T5MDH9"/>
<sequence length="136" mass="14529">MSGFDTVFGVHAAALNFQRQRMEVLASNIANADTPGYQAKDLDFNKLLAQTAENAGKPATTGATNASHIPLEGGINEDMQKAATVYRVSTQPSVDGNTVDVQTEQAAYAESALHYQASLSFIDYRLKSLMTAITGN</sequence>
<dbReference type="Proteomes" id="UP000244248">
    <property type="component" value="Unassembled WGS sequence"/>
</dbReference>
<dbReference type="GO" id="GO:0030694">
    <property type="term" value="C:bacterial-type flagellum basal body, rod"/>
    <property type="evidence" value="ECO:0007669"/>
    <property type="project" value="InterPro"/>
</dbReference>
<gene>
    <name evidence="8" type="primary">flgB</name>
    <name evidence="8" type="ORF">CJD38_13970</name>
</gene>
<comment type="similarity">
    <text evidence="2 6">Belongs to the flagella basal body rod proteins family.</text>
</comment>
<evidence type="ECO:0000313" key="8">
    <source>
        <dbReference type="EMBL" id="PTU30607.1"/>
    </source>
</evidence>
<dbReference type="InterPro" id="IPR001444">
    <property type="entry name" value="Flag_bb_rod_N"/>
</dbReference>
<keyword evidence="4 6" id="KW-0975">Bacterial flagellum</keyword>
<dbReference type="Pfam" id="PF00460">
    <property type="entry name" value="Flg_bb_rod"/>
    <property type="match status" value="1"/>
</dbReference>
<evidence type="ECO:0000313" key="9">
    <source>
        <dbReference type="Proteomes" id="UP000244248"/>
    </source>
</evidence>
<comment type="caution">
    <text evidence="8">The sequence shown here is derived from an EMBL/GenBank/DDBJ whole genome shotgun (WGS) entry which is preliminary data.</text>
</comment>
<evidence type="ECO:0000256" key="3">
    <source>
        <dbReference type="ARBA" id="ARBA00014376"/>
    </source>
</evidence>
<dbReference type="RefSeq" id="WP_107940979.1">
    <property type="nucleotide sequence ID" value="NZ_QANS01000005.1"/>
</dbReference>
<accession>A0A2T5MDH9</accession>
<dbReference type="PANTHER" id="PTHR30435">
    <property type="entry name" value="FLAGELLAR PROTEIN"/>
    <property type="match status" value="1"/>
</dbReference>
<reference evidence="8 9" key="1">
    <citation type="submission" date="2018-04" db="EMBL/GenBank/DDBJ databases">
        <title>Novel species isolated from glacier.</title>
        <authorList>
            <person name="Liu Q."/>
            <person name="Xin Y.-H."/>
        </authorList>
    </citation>
    <scope>NUCLEOTIDE SEQUENCE [LARGE SCALE GENOMIC DNA]</scope>
    <source>
        <strain evidence="8 9">GT1R17</strain>
    </source>
</reference>
<dbReference type="InterPro" id="IPR019776">
    <property type="entry name" value="Flagellar_basal_body_rod_CS"/>
</dbReference>
<evidence type="ECO:0000256" key="4">
    <source>
        <dbReference type="ARBA" id="ARBA00023143"/>
    </source>
</evidence>
<comment type="function">
    <text evidence="5 6">Structural component of flagellum, the bacterial motility apparatus. Part of the rod structure of flagellar basal body.</text>
</comment>
<dbReference type="GO" id="GO:0071978">
    <property type="term" value="P:bacterial-type flagellum-dependent swarming motility"/>
    <property type="evidence" value="ECO:0007669"/>
    <property type="project" value="TreeGrafter"/>
</dbReference>
<dbReference type="OrthoDB" id="9788334at2"/>
<comment type="subunit">
    <text evidence="6">The basal body constitutes a major portion of the flagellar organelle and consists of a number of rings mounted on a central rod.</text>
</comment>
<evidence type="ECO:0000256" key="1">
    <source>
        <dbReference type="ARBA" id="ARBA00004117"/>
    </source>
</evidence>
<evidence type="ECO:0000256" key="6">
    <source>
        <dbReference type="PIRNR" id="PIRNR002889"/>
    </source>
</evidence>
<keyword evidence="8" id="KW-0966">Cell projection</keyword>
<comment type="subcellular location">
    <subcellularLocation>
        <location evidence="1 6">Bacterial flagellum basal body</location>
    </subcellularLocation>
</comment>
<evidence type="ECO:0000256" key="5">
    <source>
        <dbReference type="ARBA" id="ARBA00024934"/>
    </source>
</evidence>
<dbReference type="InterPro" id="IPR006300">
    <property type="entry name" value="FlgB"/>
</dbReference>
<dbReference type="PANTHER" id="PTHR30435:SF12">
    <property type="entry name" value="FLAGELLAR BASAL BODY ROD PROTEIN FLGB"/>
    <property type="match status" value="1"/>
</dbReference>
<organism evidence="8 9">
    <name type="scientific">Stenotrophobium rhamnosiphilum</name>
    <dbReference type="NCBI Taxonomy" id="2029166"/>
    <lineage>
        <taxon>Bacteria</taxon>
        <taxon>Pseudomonadati</taxon>
        <taxon>Pseudomonadota</taxon>
        <taxon>Gammaproteobacteria</taxon>
        <taxon>Nevskiales</taxon>
        <taxon>Nevskiaceae</taxon>
        <taxon>Stenotrophobium</taxon>
    </lineage>
</organism>
<dbReference type="PIRSF" id="PIRSF002889">
    <property type="entry name" value="Rod_FlgB"/>
    <property type="match status" value="1"/>
</dbReference>
<keyword evidence="9" id="KW-1185">Reference proteome</keyword>